<organism evidence="4 5">
    <name type="scientific">Arsenicicoccus bolidensis</name>
    <dbReference type="NCBI Taxonomy" id="229480"/>
    <lineage>
        <taxon>Bacteria</taxon>
        <taxon>Bacillati</taxon>
        <taxon>Actinomycetota</taxon>
        <taxon>Actinomycetes</taxon>
        <taxon>Micrococcales</taxon>
        <taxon>Intrasporangiaceae</taxon>
        <taxon>Arsenicicoccus</taxon>
    </lineage>
</organism>
<keyword evidence="1" id="KW-0802">TPR repeat</keyword>
<evidence type="ECO:0000313" key="5">
    <source>
        <dbReference type="Proteomes" id="UP001521931"/>
    </source>
</evidence>
<gene>
    <name evidence="4" type="ORF">MHL29_09500</name>
</gene>
<dbReference type="Proteomes" id="UP001521931">
    <property type="component" value="Unassembled WGS sequence"/>
</dbReference>
<evidence type="ECO:0000256" key="3">
    <source>
        <dbReference type="SAM" id="Phobius"/>
    </source>
</evidence>
<dbReference type="InterPro" id="IPR019734">
    <property type="entry name" value="TPR_rpt"/>
</dbReference>
<dbReference type="SUPFAM" id="SSF48452">
    <property type="entry name" value="TPR-like"/>
    <property type="match status" value="1"/>
</dbReference>
<name>A0ABS9Q2W7_9MICO</name>
<proteinExistence type="predicted"/>
<dbReference type="EMBL" id="JAKRCV010000026">
    <property type="protein sequence ID" value="MCG7322119.1"/>
    <property type="molecule type" value="Genomic_DNA"/>
</dbReference>
<sequence>MTQRQAPQTPPAGGGTPAPTHESGDLRQALLASLGLPADATPEAVEAAHERVATYLSSAPTELSGWATQQATAADAAHAVLTGKAGDVLSRRATPVTATRRTGDRPQIPKLVTVLGSIALIAAIVVGVYVWGPSRNPTQANPPVAMADQAAAGATAKPSPTATTLDTAKAKALEDKIKADPKDEQAMAELGDLYFGANHFQKAAAMRQKMLALKPNDTNLMLSTGVALFNARDLKGAEAQWNNAIKVDPKKAEAYYDLGFLKLSQTPPDSAGAKALWDKVIELDPNGPLAQKVQNHMGAIMTPAPTGAAHGSGATPAPTTSK</sequence>
<feature type="transmembrane region" description="Helical" evidence="3">
    <location>
        <begin position="111"/>
        <end position="132"/>
    </location>
</feature>
<reference evidence="4 5" key="1">
    <citation type="submission" date="2022-02" db="EMBL/GenBank/DDBJ databases">
        <title>Uncovering new skin microbiome diversity through culturing and metagenomics.</title>
        <authorList>
            <person name="Conlan S."/>
            <person name="Deming C."/>
            <person name="Nisc Comparative Sequencing Program N."/>
            <person name="Segre J.A."/>
        </authorList>
    </citation>
    <scope>NUCLEOTIDE SEQUENCE [LARGE SCALE GENOMIC DNA]</scope>
    <source>
        <strain evidence="4 5">ACRQZ</strain>
    </source>
</reference>
<dbReference type="RefSeq" id="WP_239264185.1">
    <property type="nucleotide sequence ID" value="NZ_JAKRCV010000026.1"/>
</dbReference>
<feature type="repeat" description="TPR" evidence="1">
    <location>
        <begin position="184"/>
        <end position="217"/>
    </location>
</feature>
<accession>A0ABS9Q2W7</accession>
<evidence type="ECO:0000256" key="2">
    <source>
        <dbReference type="SAM" id="MobiDB-lite"/>
    </source>
</evidence>
<dbReference type="Gene3D" id="1.25.40.10">
    <property type="entry name" value="Tetratricopeptide repeat domain"/>
    <property type="match status" value="1"/>
</dbReference>
<keyword evidence="3" id="KW-0472">Membrane</keyword>
<keyword evidence="5" id="KW-1185">Reference proteome</keyword>
<protein>
    <recommendedName>
        <fullName evidence="6">Tetratricopeptide repeat protein</fullName>
    </recommendedName>
</protein>
<feature type="region of interest" description="Disordered" evidence="2">
    <location>
        <begin position="302"/>
        <end position="322"/>
    </location>
</feature>
<comment type="caution">
    <text evidence="4">The sequence shown here is derived from an EMBL/GenBank/DDBJ whole genome shotgun (WGS) entry which is preliminary data.</text>
</comment>
<dbReference type="PROSITE" id="PS50005">
    <property type="entry name" value="TPR"/>
    <property type="match status" value="1"/>
</dbReference>
<keyword evidence="3" id="KW-1133">Transmembrane helix</keyword>
<evidence type="ECO:0000313" key="4">
    <source>
        <dbReference type="EMBL" id="MCG7322119.1"/>
    </source>
</evidence>
<keyword evidence="3" id="KW-0812">Transmembrane</keyword>
<feature type="region of interest" description="Disordered" evidence="2">
    <location>
        <begin position="1"/>
        <end position="26"/>
    </location>
</feature>
<dbReference type="InterPro" id="IPR011990">
    <property type="entry name" value="TPR-like_helical_dom_sf"/>
</dbReference>
<evidence type="ECO:0000256" key="1">
    <source>
        <dbReference type="PROSITE-ProRule" id="PRU00339"/>
    </source>
</evidence>
<evidence type="ECO:0008006" key="6">
    <source>
        <dbReference type="Google" id="ProtNLM"/>
    </source>
</evidence>